<dbReference type="AlphaFoldDB" id="A0A4P7D0N7"/>
<gene>
    <name evidence="4" type="ORF">E1956_24725</name>
</gene>
<dbReference type="CDD" id="cd04778">
    <property type="entry name" value="HTH_MerR-like_sg2"/>
    <property type="match status" value="1"/>
</dbReference>
<dbReference type="Gene3D" id="1.10.1660.10">
    <property type="match status" value="1"/>
</dbReference>
<evidence type="ECO:0000256" key="1">
    <source>
        <dbReference type="ARBA" id="ARBA00023125"/>
    </source>
</evidence>
<accession>A0A4P7D0N7</accession>
<keyword evidence="5" id="KW-1185">Reference proteome</keyword>
<dbReference type="Pfam" id="PF13411">
    <property type="entry name" value="MerR_1"/>
    <property type="match status" value="1"/>
</dbReference>
<organism evidence="4 5">
    <name type="scientific">Paraburkholderia pallida</name>
    <dbReference type="NCBI Taxonomy" id="2547399"/>
    <lineage>
        <taxon>Bacteria</taxon>
        <taxon>Pseudomonadati</taxon>
        <taxon>Pseudomonadota</taxon>
        <taxon>Betaproteobacteria</taxon>
        <taxon>Burkholderiales</taxon>
        <taxon>Burkholderiaceae</taxon>
        <taxon>Paraburkholderia</taxon>
    </lineage>
</organism>
<evidence type="ECO:0000313" key="5">
    <source>
        <dbReference type="Proteomes" id="UP000295727"/>
    </source>
</evidence>
<protein>
    <submittedName>
        <fullName evidence="4">MerR family transcriptional regulator</fullName>
    </submittedName>
</protein>
<dbReference type="PROSITE" id="PS50937">
    <property type="entry name" value="HTH_MERR_2"/>
    <property type="match status" value="1"/>
</dbReference>
<proteinExistence type="predicted"/>
<dbReference type="PANTHER" id="PTHR30204">
    <property type="entry name" value="REDOX-CYCLING DRUG-SENSING TRANSCRIPTIONAL ACTIVATOR SOXR"/>
    <property type="match status" value="1"/>
</dbReference>
<dbReference type="OrthoDB" id="6716891at2"/>
<dbReference type="GO" id="GO:0003677">
    <property type="term" value="F:DNA binding"/>
    <property type="evidence" value="ECO:0007669"/>
    <property type="project" value="UniProtKB-KW"/>
</dbReference>
<dbReference type="KEGG" id="ppai:E1956_24725"/>
<dbReference type="PANTHER" id="PTHR30204:SF93">
    <property type="entry name" value="HTH MERR-TYPE DOMAIN-CONTAINING PROTEIN"/>
    <property type="match status" value="1"/>
</dbReference>
<dbReference type="SMART" id="SM00422">
    <property type="entry name" value="HTH_MERR"/>
    <property type="match status" value="1"/>
</dbReference>
<dbReference type="RefSeq" id="WP_134753776.1">
    <property type="nucleotide sequence ID" value="NZ_CP038149.1"/>
</dbReference>
<sequence>MPKSPTPPVTDTAPEAAADSEYTVDELARVAGTTVRNVRAYQDRDLLMPPDKRGRVGIYNDSHVARLKLINHLLARGYTLSNIQDLIKAIDDGGDLRSILGLENAIGGPWSHTRPRTYSLPELIKLFGPQVPSSLTRLAKLGLLERQGLSFVARNPAMLDAAAATVREGIPARELLDVLEEARPHFDAIASALVAMVVRHLDRYDAGALPPATDMPALVDAIWRLRPLSTVFVENEILRALEEQSSAYLGGRVATILEQTLGRRPGAGAASASAAQEAPPEPDEAATKSSQARAMPKSARAAAKQSAGKTAGKAAAKKR</sequence>
<dbReference type="InterPro" id="IPR000551">
    <property type="entry name" value="MerR-type_HTH_dom"/>
</dbReference>
<evidence type="ECO:0000256" key="2">
    <source>
        <dbReference type="SAM" id="MobiDB-lite"/>
    </source>
</evidence>
<evidence type="ECO:0000259" key="3">
    <source>
        <dbReference type="PROSITE" id="PS50937"/>
    </source>
</evidence>
<keyword evidence="1" id="KW-0238">DNA-binding</keyword>
<feature type="compositionally biased region" description="Low complexity" evidence="2">
    <location>
        <begin position="292"/>
        <end position="319"/>
    </location>
</feature>
<dbReference type="GO" id="GO:0003700">
    <property type="term" value="F:DNA-binding transcription factor activity"/>
    <property type="evidence" value="ECO:0007669"/>
    <property type="project" value="InterPro"/>
</dbReference>
<feature type="domain" description="HTH merR-type" evidence="3">
    <location>
        <begin position="21"/>
        <end position="89"/>
    </location>
</feature>
<dbReference type="InterPro" id="IPR047057">
    <property type="entry name" value="MerR_fam"/>
</dbReference>
<evidence type="ECO:0000313" key="4">
    <source>
        <dbReference type="EMBL" id="QBR00270.1"/>
    </source>
</evidence>
<dbReference type="EMBL" id="CP038149">
    <property type="protein sequence ID" value="QBR00270.1"/>
    <property type="molecule type" value="Genomic_DNA"/>
</dbReference>
<dbReference type="InterPro" id="IPR009061">
    <property type="entry name" value="DNA-bd_dom_put_sf"/>
</dbReference>
<name>A0A4P7D0N7_9BURK</name>
<dbReference type="Proteomes" id="UP000295727">
    <property type="component" value="Chromosome 2"/>
</dbReference>
<feature type="region of interest" description="Disordered" evidence="2">
    <location>
        <begin position="265"/>
        <end position="319"/>
    </location>
</feature>
<reference evidence="4 5" key="1">
    <citation type="submission" date="2019-03" db="EMBL/GenBank/DDBJ databases">
        <title>Paraburkholderia sp. 7MH5, isolated from subtropical forest soil.</title>
        <authorList>
            <person name="Gao Z.-H."/>
            <person name="Qiu L.-H."/>
        </authorList>
    </citation>
    <scope>NUCLEOTIDE SEQUENCE [LARGE SCALE GENOMIC DNA]</scope>
    <source>
        <strain evidence="4 5">7MH5</strain>
    </source>
</reference>
<dbReference type="SUPFAM" id="SSF46955">
    <property type="entry name" value="Putative DNA-binding domain"/>
    <property type="match status" value="1"/>
</dbReference>
<feature type="compositionally biased region" description="Low complexity" evidence="2">
    <location>
        <begin position="266"/>
        <end position="278"/>
    </location>
</feature>